<evidence type="ECO:0000259" key="1">
    <source>
        <dbReference type="Pfam" id="PF16363"/>
    </source>
</evidence>
<dbReference type="AlphaFoldDB" id="A0A382SWA1"/>
<sequence>NPEYVVNVSAQGMVAQSLDNPEYWYQTNIVTQARVFSLLKESSMLNRYVHVTTPEVYGGTVDWMKESTMYSPSTPYAVSRAACDMHLQNLYREYDFPVVFTRSSNVYGPGQQLYRIIPRTILFALTGRKLQLHGGGLSDRSFIHINDVVKATYLVSVKGTPGSCYHISTRKTLSIRSLVEIICNRVGVSFEDLVEITEDRVGKDGAYRLDSSFIRDQMNWTDEVDLNNGIEDTMSWIIDNLSILEEQPLEYYHKA</sequence>
<dbReference type="PANTHER" id="PTHR43000">
    <property type="entry name" value="DTDP-D-GLUCOSE 4,6-DEHYDRATASE-RELATED"/>
    <property type="match status" value="1"/>
</dbReference>
<reference evidence="2" key="1">
    <citation type="submission" date="2018-05" db="EMBL/GenBank/DDBJ databases">
        <authorList>
            <person name="Lanie J.A."/>
            <person name="Ng W.-L."/>
            <person name="Kazmierczak K.M."/>
            <person name="Andrzejewski T.M."/>
            <person name="Davidsen T.M."/>
            <person name="Wayne K.J."/>
            <person name="Tettelin H."/>
            <person name="Glass J.I."/>
            <person name="Rusch D."/>
            <person name="Podicherti R."/>
            <person name="Tsui H.-C.T."/>
            <person name="Winkler M.E."/>
        </authorList>
    </citation>
    <scope>NUCLEOTIDE SEQUENCE</scope>
</reference>
<gene>
    <name evidence="2" type="ORF">METZ01_LOCUS367020</name>
</gene>
<dbReference type="SUPFAM" id="SSF51735">
    <property type="entry name" value="NAD(P)-binding Rossmann-fold domains"/>
    <property type="match status" value="1"/>
</dbReference>
<dbReference type="Pfam" id="PF16363">
    <property type="entry name" value="GDP_Man_Dehyd"/>
    <property type="match status" value="1"/>
</dbReference>
<dbReference type="InterPro" id="IPR016040">
    <property type="entry name" value="NAD(P)-bd_dom"/>
</dbReference>
<feature type="non-terminal residue" evidence="2">
    <location>
        <position position="1"/>
    </location>
</feature>
<evidence type="ECO:0000313" key="2">
    <source>
        <dbReference type="EMBL" id="SVD14166.1"/>
    </source>
</evidence>
<proteinExistence type="predicted"/>
<dbReference type="Gene3D" id="3.40.50.720">
    <property type="entry name" value="NAD(P)-binding Rossmann-like Domain"/>
    <property type="match status" value="1"/>
</dbReference>
<accession>A0A382SWA1</accession>
<name>A0A382SWA1_9ZZZZ</name>
<dbReference type="Gene3D" id="3.90.25.10">
    <property type="entry name" value="UDP-galactose 4-epimerase, domain 1"/>
    <property type="match status" value="1"/>
</dbReference>
<dbReference type="InterPro" id="IPR036291">
    <property type="entry name" value="NAD(P)-bd_dom_sf"/>
</dbReference>
<feature type="domain" description="NAD(P)-binding" evidence="1">
    <location>
        <begin position="2"/>
        <end position="233"/>
    </location>
</feature>
<organism evidence="2">
    <name type="scientific">marine metagenome</name>
    <dbReference type="NCBI Taxonomy" id="408172"/>
    <lineage>
        <taxon>unclassified sequences</taxon>
        <taxon>metagenomes</taxon>
        <taxon>ecological metagenomes</taxon>
    </lineage>
</organism>
<protein>
    <recommendedName>
        <fullName evidence="1">NAD(P)-binding domain-containing protein</fullName>
    </recommendedName>
</protein>
<dbReference type="EMBL" id="UINC01132079">
    <property type="protein sequence ID" value="SVD14166.1"/>
    <property type="molecule type" value="Genomic_DNA"/>
</dbReference>